<proteinExistence type="predicted"/>
<feature type="transmembrane region" description="Helical" evidence="2">
    <location>
        <begin position="242"/>
        <end position="261"/>
    </location>
</feature>
<keyword evidence="2" id="KW-0472">Membrane</keyword>
<comment type="caution">
    <text evidence="3">The sequence shown here is derived from an EMBL/GenBank/DDBJ whole genome shotgun (WGS) entry which is preliminary data.</text>
</comment>
<keyword evidence="2" id="KW-0812">Transmembrane</keyword>
<dbReference type="OrthoDB" id="5240834at2"/>
<evidence type="ECO:0000256" key="2">
    <source>
        <dbReference type="SAM" id="Phobius"/>
    </source>
</evidence>
<gene>
    <name evidence="3" type="ORF">EDD39_7419</name>
</gene>
<protein>
    <submittedName>
        <fullName evidence="3">Putative membrane protein</fullName>
    </submittedName>
</protein>
<accession>A0A8G1UEG0</accession>
<feature type="transmembrane region" description="Helical" evidence="2">
    <location>
        <begin position="208"/>
        <end position="230"/>
    </location>
</feature>
<evidence type="ECO:0000313" key="3">
    <source>
        <dbReference type="EMBL" id="ROR35756.1"/>
    </source>
</evidence>
<keyword evidence="2" id="KW-1133">Transmembrane helix</keyword>
<dbReference type="Pfam" id="PF09852">
    <property type="entry name" value="DUF2079"/>
    <property type="match status" value="1"/>
</dbReference>
<dbReference type="InterPro" id="IPR018650">
    <property type="entry name" value="STSV1_Orf64"/>
</dbReference>
<dbReference type="RefSeq" id="WP_123563927.1">
    <property type="nucleotide sequence ID" value="NZ_RJVJ01000003.1"/>
</dbReference>
<feature type="transmembrane region" description="Helical" evidence="2">
    <location>
        <begin position="152"/>
        <end position="171"/>
    </location>
</feature>
<sequence length="505" mass="53318">MPLAAATPPSAASPADPTADPIADPTAGLRTRAAGLAGPLLRRPAAPAWGLAAGFAALYLCVAVNRYRRGLSKAYDLGIFEQAVRAYAHGQAPIVPLKGPGYHLLGDHFHPLIAVLAPFYRVFPSPLTLVAAQAVLMALAVVPLTRWAHEVAGARVALVVGCATGASWGIVRAAADDFHEIAFAVPLLAFAAVALGRRRPLAAALWSLPLLLVKEDLGLTVAAVGLLIAWRARRERRTPVPGLVLAVVGVVATALVVLVVLPSFNPHGGFDYWQQLGGGARAPFWALPLRLGWPPVKWLLLFLLAATTGFLGLRSPLVLLCVPTLGWRLLSTNPHYWGVSYHYSAVLMPVLFAALVDAVRRTGGTSGAGGAAGAGRRVRRGLAVTVLVAVVTLPLYPLHEVVMPEAWRTSPRVAEARAMLRLVPDGAAVAASNRLAAQLTSRADVTLVCRAPVGAGPQWVAVDLRDPSVKAPCATADTARMLAFYRGAGYLPRFERDGLLLLERP</sequence>
<name>A0A8G1UEG0_9ACTN</name>
<feature type="transmembrane region" description="Helical" evidence="2">
    <location>
        <begin position="178"/>
        <end position="196"/>
    </location>
</feature>
<feature type="region of interest" description="Disordered" evidence="1">
    <location>
        <begin position="1"/>
        <end position="24"/>
    </location>
</feature>
<evidence type="ECO:0000256" key="1">
    <source>
        <dbReference type="SAM" id="MobiDB-lite"/>
    </source>
</evidence>
<dbReference type="EMBL" id="RJVJ01000003">
    <property type="protein sequence ID" value="ROR35756.1"/>
    <property type="molecule type" value="Genomic_DNA"/>
</dbReference>
<dbReference type="Proteomes" id="UP000267408">
    <property type="component" value="Unassembled WGS sequence"/>
</dbReference>
<evidence type="ECO:0000313" key="4">
    <source>
        <dbReference type="Proteomes" id="UP000267408"/>
    </source>
</evidence>
<reference evidence="3 4" key="1">
    <citation type="submission" date="2018-11" db="EMBL/GenBank/DDBJ databases">
        <title>Sequencing the genomes of 1000 actinobacteria strains.</title>
        <authorList>
            <person name="Klenk H.-P."/>
        </authorList>
    </citation>
    <scope>NUCLEOTIDE SEQUENCE [LARGE SCALE GENOMIC DNA]</scope>
    <source>
        <strain evidence="3 4">DSM 44780</strain>
    </source>
</reference>
<feature type="transmembrane region" description="Helical" evidence="2">
    <location>
        <begin position="298"/>
        <end position="320"/>
    </location>
</feature>
<feature type="transmembrane region" description="Helical" evidence="2">
    <location>
        <begin position="380"/>
        <end position="398"/>
    </location>
</feature>
<dbReference type="AlphaFoldDB" id="A0A8G1UEG0"/>
<organism evidence="3 4">
    <name type="scientific">Kitasatospora cineracea</name>
    <dbReference type="NCBI Taxonomy" id="88074"/>
    <lineage>
        <taxon>Bacteria</taxon>
        <taxon>Bacillati</taxon>
        <taxon>Actinomycetota</taxon>
        <taxon>Actinomycetes</taxon>
        <taxon>Kitasatosporales</taxon>
        <taxon>Streptomycetaceae</taxon>
        <taxon>Kitasatospora</taxon>
    </lineage>
</organism>
<feature type="transmembrane region" description="Helical" evidence="2">
    <location>
        <begin position="127"/>
        <end position="146"/>
    </location>
</feature>
<feature type="transmembrane region" description="Helical" evidence="2">
    <location>
        <begin position="46"/>
        <end position="64"/>
    </location>
</feature>